<feature type="active site" description="Charge relay system" evidence="6">
    <location>
        <position position="1369"/>
    </location>
</feature>
<evidence type="ECO:0000259" key="9">
    <source>
        <dbReference type="Pfam" id="PF00082"/>
    </source>
</evidence>
<evidence type="ECO:0000256" key="2">
    <source>
        <dbReference type="ARBA" id="ARBA00022670"/>
    </source>
</evidence>
<feature type="compositionally biased region" description="Basic and acidic residues" evidence="8">
    <location>
        <begin position="1251"/>
        <end position="1260"/>
    </location>
</feature>
<dbReference type="SMART" id="SM00248">
    <property type="entry name" value="ANK"/>
    <property type="match status" value="1"/>
</dbReference>
<dbReference type="InterPro" id="IPR051048">
    <property type="entry name" value="Peptidase_S8/S53_subtilisin"/>
</dbReference>
<evidence type="ECO:0000313" key="11">
    <source>
        <dbReference type="Proteomes" id="UP000294847"/>
    </source>
</evidence>
<dbReference type="Gene3D" id="1.25.40.20">
    <property type="entry name" value="Ankyrin repeat-containing domain"/>
    <property type="match status" value="1"/>
</dbReference>
<dbReference type="Pfam" id="PF00023">
    <property type="entry name" value="Ank"/>
    <property type="match status" value="1"/>
</dbReference>
<dbReference type="SUPFAM" id="SSF48403">
    <property type="entry name" value="Ankyrin repeat"/>
    <property type="match status" value="1"/>
</dbReference>
<dbReference type="Pfam" id="PF00082">
    <property type="entry name" value="Peptidase_S8"/>
    <property type="match status" value="1"/>
</dbReference>
<dbReference type="InterPro" id="IPR036852">
    <property type="entry name" value="Peptidase_S8/S53_dom_sf"/>
</dbReference>
<reference evidence="10 11" key="1">
    <citation type="journal article" date="2019" name="Mol. Biol. Evol.">
        <title>Blast fungal genomes show frequent chromosomal changes, gene gains and losses, and effector gene turnover.</title>
        <authorList>
            <person name="Gomez Luciano L.B."/>
            <person name="Jason Tsai I."/>
            <person name="Chuma I."/>
            <person name="Tosa Y."/>
            <person name="Chen Y.H."/>
            <person name="Li J.Y."/>
            <person name="Li M.Y."/>
            <person name="Jade Lu M.Y."/>
            <person name="Nakayashiki H."/>
            <person name="Li W.H."/>
        </authorList>
    </citation>
    <scope>NUCLEOTIDE SEQUENCE [LARGE SCALE GENOMIC DNA]</scope>
    <source>
        <strain evidence="10">MZ5-1-6</strain>
    </source>
</reference>
<evidence type="ECO:0000256" key="1">
    <source>
        <dbReference type="ARBA" id="ARBA00011073"/>
    </source>
</evidence>
<evidence type="ECO:0000256" key="3">
    <source>
        <dbReference type="ARBA" id="ARBA00022801"/>
    </source>
</evidence>
<evidence type="ECO:0000256" key="8">
    <source>
        <dbReference type="SAM" id="MobiDB-lite"/>
    </source>
</evidence>
<keyword evidence="5" id="KW-0040">ANK repeat</keyword>
<feature type="active site" description="Charge relay system" evidence="6">
    <location>
        <position position="1403"/>
    </location>
</feature>
<dbReference type="PROSITE" id="PS51892">
    <property type="entry name" value="SUBTILASE"/>
    <property type="match status" value="1"/>
</dbReference>
<gene>
    <name evidence="10" type="ORF">PoMZ_04210</name>
</gene>
<dbReference type="PROSITE" id="PS50297">
    <property type="entry name" value="ANK_REP_REGION"/>
    <property type="match status" value="1"/>
</dbReference>
<dbReference type="SUPFAM" id="SSF52743">
    <property type="entry name" value="Subtilisin-like"/>
    <property type="match status" value="1"/>
</dbReference>
<dbReference type="PANTHER" id="PTHR43399">
    <property type="entry name" value="SUBTILISIN-RELATED"/>
    <property type="match status" value="1"/>
</dbReference>
<comment type="similarity">
    <text evidence="1 6 7">Belongs to the peptidase S8 family.</text>
</comment>
<feature type="region of interest" description="Disordered" evidence="8">
    <location>
        <begin position="1186"/>
        <end position="1207"/>
    </location>
</feature>
<proteinExistence type="inferred from homology"/>
<dbReference type="PROSITE" id="PS00136">
    <property type="entry name" value="SUBTILASE_ASP"/>
    <property type="match status" value="1"/>
</dbReference>
<evidence type="ECO:0000256" key="6">
    <source>
        <dbReference type="PROSITE-ProRule" id="PRU01240"/>
    </source>
</evidence>
<dbReference type="InterPro" id="IPR015500">
    <property type="entry name" value="Peptidase_S8_subtilisin-rel"/>
</dbReference>
<dbReference type="EMBL" id="CP034206">
    <property type="protein sequence ID" value="QBZ59249.1"/>
    <property type="molecule type" value="Genomic_DNA"/>
</dbReference>
<feature type="region of interest" description="Disordered" evidence="8">
    <location>
        <begin position="490"/>
        <end position="517"/>
    </location>
</feature>
<evidence type="ECO:0000256" key="4">
    <source>
        <dbReference type="ARBA" id="ARBA00022825"/>
    </source>
</evidence>
<dbReference type="PROSITE" id="PS00138">
    <property type="entry name" value="SUBTILASE_SER"/>
    <property type="match status" value="1"/>
</dbReference>
<dbReference type="InterPro" id="IPR036770">
    <property type="entry name" value="Ankyrin_rpt-contain_sf"/>
</dbReference>
<dbReference type="InterPro" id="IPR023827">
    <property type="entry name" value="Peptidase_S8_Asp-AS"/>
</dbReference>
<dbReference type="PRINTS" id="PR00723">
    <property type="entry name" value="SUBTILISIN"/>
</dbReference>
<evidence type="ECO:0000256" key="5">
    <source>
        <dbReference type="PROSITE-ProRule" id="PRU00023"/>
    </source>
</evidence>
<dbReference type="InterPro" id="IPR002110">
    <property type="entry name" value="Ankyrin_rpt"/>
</dbReference>
<feature type="region of interest" description="Disordered" evidence="8">
    <location>
        <begin position="321"/>
        <end position="350"/>
    </location>
</feature>
<keyword evidence="4 6" id="KW-0720">Serine protease</keyword>
<dbReference type="Gene3D" id="3.40.50.200">
    <property type="entry name" value="Peptidase S8/S53 domain"/>
    <property type="match status" value="1"/>
</dbReference>
<feature type="compositionally biased region" description="Polar residues" evidence="8">
    <location>
        <begin position="1299"/>
        <end position="1319"/>
    </location>
</feature>
<dbReference type="GO" id="GO:0004252">
    <property type="term" value="F:serine-type endopeptidase activity"/>
    <property type="evidence" value="ECO:0007669"/>
    <property type="project" value="UniProtKB-UniRule"/>
</dbReference>
<feature type="compositionally biased region" description="Low complexity" evidence="8">
    <location>
        <begin position="1278"/>
        <end position="1298"/>
    </location>
</feature>
<feature type="active site" description="Charge relay system" evidence="6">
    <location>
        <position position="1561"/>
    </location>
</feature>
<dbReference type="Proteomes" id="UP000294847">
    <property type="component" value="Chromosome 3"/>
</dbReference>
<dbReference type="InterPro" id="IPR023828">
    <property type="entry name" value="Peptidase_S8_Ser-AS"/>
</dbReference>
<name>A0A4P7N9P5_PYROR</name>
<keyword evidence="3 6" id="KW-0378">Hydrolase</keyword>
<organism evidence="10 11">
    <name type="scientific">Pyricularia oryzae</name>
    <name type="common">Rice blast fungus</name>
    <name type="synonym">Magnaporthe oryzae</name>
    <dbReference type="NCBI Taxonomy" id="318829"/>
    <lineage>
        <taxon>Eukaryota</taxon>
        <taxon>Fungi</taxon>
        <taxon>Dikarya</taxon>
        <taxon>Ascomycota</taxon>
        <taxon>Pezizomycotina</taxon>
        <taxon>Sordariomycetes</taxon>
        <taxon>Sordariomycetidae</taxon>
        <taxon>Magnaporthales</taxon>
        <taxon>Pyriculariaceae</taxon>
        <taxon>Pyricularia</taxon>
    </lineage>
</organism>
<dbReference type="PROSITE" id="PS50088">
    <property type="entry name" value="ANK_REPEAT"/>
    <property type="match status" value="1"/>
</dbReference>
<evidence type="ECO:0000256" key="7">
    <source>
        <dbReference type="RuleBase" id="RU003355"/>
    </source>
</evidence>
<accession>A0A4P7N9P5</accession>
<dbReference type="GO" id="GO:0006508">
    <property type="term" value="P:proteolysis"/>
    <property type="evidence" value="ECO:0007669"/>
    <property type="project" value="UniProtKB-KW"/>
</dbReference>
<dbReference type="PANTHER" id="PTHR43399:SF4">
    <property type="entry name" value="CELL WALL-ASSOCIATED PROTEASE"/>
    <property type="match status" value="1"/>
</dbReference>
<feature type="region of interest" description="Disordered" evidence="8">
    <location>
        <begin position="1241"/>
        <end position="1319"/>
    </location>
</feature>
<keyword evidence="2 6" id="KW-0645">Protease</keyword>
<sequence>MSNRVALYFFPPTWENHPVDGRIQLGNAVSEPKNVEHPLYLAAPPLDPEQNGEKIYLDEKKGCEFPIGQREGKGAEAWVGFLDKFSFKVSGNKLESNEGRFSFLEVKTKTFDPSPEYLSKVIKHAHVQMFLKRKKTFYVVTGVKAVSGASATSSTATGSSAGVGVTADALGSDGLPLGIGAKAEREKERHGGFSFSSSSDFVFAYRLRKVTVSRNMEVKEESDYNKGAMLGDREPITVEDGVSFAISRWEDVELKDEWIVTTVVEGDSAGYTALFWACQYTDLEVARLLLACGADIDVENHRGKTAYTVASKPVKDEIKQWSGTEGKKKAKPSNEETVQRTQRVPRDKDSITLKSTQLPEAIAEQASEYSDTSNTGSIYTDSMDNLAAELLKRLDFVNLAEDSRGAIVALLPEILQDFAVRLGFNTQDQDQDLRAAMYYIWRQRRICELDMQPIRSSADDMPLQEKMDLWKLDEDAQIPEESENLPFDFALSNEPNGDTLKSPAQEQKTSKSHGGEYFDSVGKSEAFTWLVGRLQSEARLAKTTPEASFVLRDLVPKQKRPRRGDRPESTDVKFELDWEPNLFFEDQKCTVPPSEAIANVITLTGGSIDAQATTTLEYLHQTWPSSGKEMLQLIKVVLSQKEMLWHEATLIDGNQLRACIDNCQFLVEATGTTASVSEIGEQLAWLGAALRSSPIPAGVAYCRPVAVVVRETATHGQHSGPSEPSRLIKIGFEMSTIGHSAMDKGQCWHHAFNNPVVVLGYPIPRRSTSNHGLEIPLNIMAGLASTEQIDWFADKMYIKGYSTMMIPTKKHDDMLCWHLLYKEDGSRISYSGHKFTHETQIDNLQVKSLRHILGWCGRVKILAGTVLPKISLLITTPSTKPNHNFIPLQQTGSAQAQYGIESSELEPPRLARHALYGLQVKSSQRIEGTPFIRLARDTPSHESQDLIRRKFKPLKEKYVILWDEEDKRGWLVNGATALLHITRASLHPASKNEGLLLSHNDDRFQEDESLLATNTALEFLLNKNNLALMVYEDTTLLSIVNDVFVVLDQLFEHQKNVFGDWKRGKTKMPRGSLAGWDFTNLVKVASLLEPEFTPVVATLEADGKSWVDWTRALYAVTLVGCGFGKIIEPEGPAHCQAWSELPKGKYYLAAAYADLENKILKRSVHFGVKGKDESIRFVWNAPAGTSGKCPHEQEGASGSGHGEGYEPVQTLLPQNLSHDLLPRRPETTAFEQGAVIFGQHSNSPWTWGNEGDPHQGDRHGLSHRGNSSPLSGASAVISQLDDSTTSSSNTSDSMSASSIPTGNSQFTVTPQNELEQPSSATFFDDVATDGRSVGRYRELKQKYEKAHENLFALMQRNPDLTPVRIAVLDTGLDLNHPTVQASPPTGRRNFLTGDDNVYDQDGHGTFVTGLLMDYAPHAEIFIGKISEGNVVAGTDIIADAIRYAVDEWKVDIISMSFGYPDSWAEEIAALRDALRYAQTKDVLLFAAASNAGSSRVRAFPARSTDVICVLSTCAQGKPSQFSPPAIEGDANLATVGEDVESLMRSDSSGQGLLTCVKSGTSFATPIMAGIAAMLVRYVRILLPENKNDVMNKAVMDKLLIGVAQKGNEHNKSAEYHFVNVYPSKNCILGGLENKYMRYELKKIIL</sequence>
<feature type="compositionally biased region" description="Basic and acidic residues" evidence="8">
    <location>
        <begin position="332"/>
        <end position="350"/>
    </location>
</feature>
<protein>
    <recommendedName>
        <fullName evidence="9">Peptidase S8/S53 domain-containing protein</fullName>
    </recommendedName>
</protein>
<evidence type="ECO:0000313" key="10">
    <source>
        <dbReference type="EMBL" id="QBZ59249.1"/>
    </source>
</evidence>
<feature type="domain" description="Peptidase S8/S53" evidence="9">
    <location>
        <begin position="1363"/>
        <end position="1590"/>
    </location>
</feature>
<dbReference type="InterPro" id="IPR000209">
    <property type="entry name" value="Peptidase_S8/S53_dom"/>
</dbReference>
<feature type="repeat" description="ANK" evidence="5">
    <location>
        <begin position="269"/>
        <end position="301"/>
    </location>
</feature>
<dbReference type="CDD" id="cd00306">
    <property type="entry name" value="Peptidases_S8_S53"/>
    <property type="match status" value="1"/>
</dbReference>